<keyword evidence="2 5" id="KW-0812">Transmembrane</keyword>
<dbReference type="InterPro" id="IPR023352">
    <property type="entry name" value="MAPEG-like_dom_sf"/>
</dbReference>
<feature type="transmembrane region" description="Helical" evidence="5">
    <location>
        <begin position="115"/>
        <end position="137"/>
    </location>
</feature>
<evidence type="ECO:0000256" key="4">
    <source>
        <dbReference type="ARBA" id="ARBA00023136"/>
    </source>
</evidence>
<dbReference type="EMBL" id="JAUSVX010000002">
    <property type="protein sequence ID" value="MDQ0468431.1"/>
    <property type="molecule type" value="Genomic_DNA"/>
</dbReference>
<gene>
    <name evidence="6" type="ORF">QO011_001431</name>
</gene>
<evidence type="ECO:0008006" key="8">
    <source>
        <dbReference type="Google" id="ProtNLM"/>
    </source>
</evidence>
<name>A0ABU0J2E7_9HYPH</name>
<dbReference type="Proteomes" id="UP001242480">
    <property type="component" value="Unassembled WGS sequence"/>
</dbReference>
<evidence type="ECO:0000256" key="2">
    <source>
        <dbReference type="ARBA" id="ARBA00022692"/>
    </source>
</evidence>
<comment type="caution">
    <text evidence="6">The sequence shown here is derived from an EMBL/GenBank/DDBJ whole genome shotgun (WGS) entry which is preliminary data.</text>
</comment>
<proteinExistence type="predicted"/>
<accession>A0ABU0J2E7</accession>
<dbReference type="RefSeq" id="WP_307269647.1">
    <property type="nucleotide sequence ID" value="NZ_JAUSVX010000002.1"/>
</dbReference>
<keyword evidence="7" id="KW-1185">Reference proteome</keyword>
<feature type="transmembrane region" description="Helical" evidence="5">
    <location>
        <begin position="68"/>
        <end position="95"/>
    </location>
</feature>
<dbReference type="Gene3D" id="1.20.120.550">
    <property type="entry name" value="Membrane associated eicosanoid/glutathione metabolism-like domain"/>
    <property type="match status" value="1"/>
</dbReference>
<sequence length="143" mass="15775">MSVQAVLLPVFAQVALTFALLIRLGLMRTGLVRSGAVKVRDIVLGQKAWPERATQTGNCFDNQFQIPVLFYVLTALALITRKADLLFVVLAWVFVMTRLVHAGIHTGSNRLSQRFYAYAAGVAVLLLMWVIFALDILTTAVTP</sequence>
<dbReference type="Pfam" id="PF01124">
    <property type="entry name" value="MAPEG"/>
    <property type="match status" value="1"/>
</dbReference>
<protein>
    <recommendedName>
        <fullName evidence="8">MAPEG family protein</fullName>
    </recommendedName>
</protein>
<organism evidence="6 7">
    <name type="scientific">Labrys wisconsinensis</name>
    <dbReference type="NCBI Taxonomy" id="425677"/>
    <lineage>
        <taxon>Bacteria</taxon>
        <taxon>Pseudomonadati</taxon>
        <taxon>Pseudomonadota</taxon>
        <taxon>Alphaproteobacteria</taxon>
        <taxon>Hyphomicrobiales</taxon>
        <taxon>Xanthobacteraceae</taxon>
        <taxon>Labrys</taxon>
    </lineage>
</organism>
<reference evidence="6 7" key="1">
    <citation type="submission" date="2023-07" db="EMBL/GenBank/DDBJ databases">
        <title>Genomic Encyclopedia of Type Strains, Phase IV (KMG-IV): sequencing the most valuable type-strain genomes for metagenomic binning, comparative biology and taxonomic classification.</title>
        <authorList>
            <person name="Goeker M."/>
        </authorList>
    </citation>
    <scope>NUCLEOTIDE SEQUENCE [LARGE SCALE GENOMIC DNA]</scope>
    <source>
        <strain evidence="6 7">DSM 19619</strain>
    </source>
</reference>
<evidence type="ECO:0000256" key="3">
    <source>
        <dbReference type="ARBA" id="ARBA00022989"/>
    </source>
</evidence>
<dbReference type="SUPFAM" id="SSF161084">
    <property type="entry name" value="MAPEG domain-like"/>
    <property type="match status" value="1"/>
</dbReference>
<feature type="transmembrane region" description="Helical" evidence="5">
    <location>
        <begin position="6"/>
        <end position="26"/>
    </location>
</feature>
<comment type="subcellular location">
    <subcellularLocation>
        <location evidence="1">Membrane</location>
    </subcellularLocation>
</comment>
<evidence type="ECO:0000313" key="6">
    <source>
        <dbReference type="EMBL" id="MDQ0468431.1"/>
    </source>
</evidence>
<keyword evidence="4 5" id="KW-0472">Membrane</keyword>
<evidence type="ECO:0000256" key="5">
    <source>
        <dbReference type="SAM" id="Phobius"/>
    </source>
</evidence>
<evidence type="ECO:0000313" key="7">
    <source>
        <dbReference type="Proteomes" id="UP001242480"/>
    </source>
</evidence>
<keyword evidence="3 5" id="KW-1133">Transmembrane helix</keyword>
<evidence type="ECO:0000256" key="1">
    <source>
        <dbReference type="ARBA" id="ARBA00004370"/>
    </source>
</evidence>
<dbReference type="InterPro" id="IPR001129">
    <property type="entry name" value="Membr-assoc_MAPEG"/>
</dbReference>